<evidence type="ECO:0000313" key="2">
    <source>
        <dbReference type="Proteomes" id="UP000051439"/>
    </source>
</evidence>
<protein>
    <submittedName>
        <fullName evidence="1">Uncharacterized protein</fullName>
    </submittedName>
</protein>
<keyword evidence="2" id="KW-1185">Reference proteome</keyword>
<dbReference type="AlphaFoldDB" id="A0A0R1NS73"/>
<proteinExistence type="predicted"/>
<dbReference type="PATRIC" id="fig|1423766.4.peg.1782"/>
<dbReference type="Proteomes" id="UP000051439">
    <property type="component" value="Unassembled WGS sequence"/>
</dbReference>
<evidence type="ECO:0000313" key="1">
    <source>
        <dbReference type="EMBL" id="KRL20314.1"/>
    </source>
</evidence>
<gene>
    <name evidence="1" type="ORF">FC98_GL001723</name>
</gene>
<reference evidence="1 2" key="1">
    <citation type="journal article" date="2015" name="Genome Announc.">
        <title>Expanding the biotechnology potential of lactobacilli through comparative genomics of 213 strains and associated genera.</title>
        <authorList>
            <person name="Sun Z."/>
            <person name="Harris H.M."/>
            <person name="McCann A."/>
            <person name="Guo C."/>
            <person name="Argimon S."/>
            <person name="Zhang W."/>
            <person name="Yang X."/>
            <person name="Jeffery I.B."/>
            <person name="Cooney J.C."/>
            <person name="Kagawa T.F."/>
            <person name="Liu W."/>
            <person name="Song Y."/>
            <person name="Salvetti E."/>
            <person name="Wrobel A."/>
            <person name="Rasinkangas P."/>
            <person name="Parkhill J."/>
            <person name="Rea M.C."/>
            <person name="O'Sullivan O."/>
            <person name="Ritari J."/>
            <person name="Douillard F.P."/>
            <person name="Paul Ross R."/>
            <person name="Yang R."/>
            <person name="Briner A.E."/>
            <person name="Felis G.E."/>
            <person name="de Vos W.M."/>
            <person name="Barrangou R."/>
            <person name="Klaenhammer T.R."/>
            <person name="Caufield P.W."/>
            <person name="Cui Y."/>
            <person name="Zhang H."/>
            <person name="O'Toole P.W."/>
        </authorList>
    </citation>
    <scope>NUCLEOTIDE SEQUENCE [LARGE SCALE GENOMIC DNA]</scope>
    <source>
        <strain evidence="1 2">DSM 19906</strain>
    </source>
</reference>
<organism evidence="1 2">
    <name type="scientific">Lentilactobacillus kisonensis DSM 19906 = JCM 15041</name>
    <dbReference type="NCBI Taxonomy" id="1423766"/>
    <lineage>
        <taxon>Bacteria</taxon>
        <taxon>Bacillati</taxon>
        <taxon>Bacillota</taxon>
        <taxon>Bacilli</taxon>
        <taxon>Lactobacillales</taxon>
        <taxon>Lactobacillaceae</taxon>
        <taxon>Lentilactobacillus</taxon>
    </lineage>
</organism>
<comment type="caution">
    <text evidence="1">The sequence shown here is derived from an EMBL/GenBank/DDBJ whole genome shotgun (WGS) entry which is preliminary data.</text>
</comment>
<dbReference type="RefSeq" id="WP_054655941.1">
    <property type="nucleotide sequence ID" value="NZ_AZEB01000030.1"/>
</dbReference>
<name>A0A0R1NS73_9LACO</name>
<dbReference type="EMBL" id="AZEB01000030">
    <property type="protein sequence ID" value="KRL20314.1"/>
    <property type="molecule type" value="Genomic_DNA"/>
</dbReference>
<sequence>MNTIEGKSNIGWSLRTMLLTLFSLIAFFAMANFSTLAKAATPFGQIVSTQIFQHEIDNQMVDTNDFDDKPTSKVADNKSPIFTGSGISLDPKSAQGPFYPNDKIKIFLNLKLSSDGSDFTNGQATMTLSNKYFSKVTLADMSVGSVLKDTPKITTDGDNTVITFNFNTMPSGHSAAIPVTLSLTPGHVKNGYQYPIKVNFKGDNADYTPQDFEVQAKTDSLPVYMSDAVATLDAGYWDGDKLNANYDLQAEGADYLRSGVKMADVDPGEYTFTIKLSSQQIGVADPGKWKYDKTKNTLTQTVTVDPASQDNPSLGGFKLTFLKGFVANSSEQMEASVTGPNTPNTTNVGVASLKKEKPVTSKFRVSNDKRIRFNSSNGDQFLSVNTNVVTPEVPVISTLTPIDMNDPSGTLGASGEIGTNNATNEGLNDPDKLEKGMNYAKLTSIIDSPGNISDRFDNFVYPLNKLEFQGGDGIHPAVKQGLEQNTVYGDGKEIGHVTFNQPLDLKDQSYKNLEIKFKDPVIFDNLSDSRYFRVQLTGHMTAAQIDNFKNSPNVNVITRDYYNYLESDTTTTEPDIEQPSTKYAHDYITLNRRAPHVVQPPELTGSLLTLFGQDSFKSGARYYPQVNAGNDLYIELLVGVDHNEDAHIKPKNSKVVFIVPDGVVPDSQQSPNSNLTNITTKTNYNNSGKTAIFADIKDVDDYVDSVSIPVHKYYLALKPDENSLVLGNYPVESFFVAQNNNYVNGNPLTYGDFIVNPSETNLDKEKNGSYGLYAETNNESNVISNSAIFHLNRGF</sequence>
<accession>A0A0R1NS73</accession>